<sequence length="146" mass="16548">MSAQDMKELRSLLESLSLDELWCINAAEIPGLPDLCALPLSTVASEIYEAVKNLLTVDKRLDCIAQIRCRLMQRHTIRGWKFYRQDQPPTEELFDVMLIAMESSLRLVPTDTSAPTYSWTKLGDRVYGCFLTKASTERSVNGMPSM</sequence>
<gene>
    <name evidence="1" type="ORF">V5799_005241</name>
</gene>
<dbReference type="Proteomes" id="UP001321473">
    <property type="component" value="Unassembled WGS sequence"/>
</dbReference>
<organism evidence="1 2">
    <name type="scientific">Amblyomma americanum</name>
    <name type="common">Lone star tick</name>
    <dbReference type="NCBI Taxonomy" id="6943"/>
    <lineage>
        <taxon>Eukaryota</taxon>
        <taxon>Metazoa</taxon>
        <taxon>Ecdysozoa</taxon>
        <taxon>Arthropoda</taxon>
        <taxon>Chelicerata</taxon>
        <taxon>Arachnida</taxon>
        <taxon>Acari</taxon>
        <taxon>Parasitiformes</taxon>
        <taxon>Ixodida</taxon>
        <taxon>Ixodoidea</taxon>
        <taxon>Ixodidae</taxon>
        <taxon>Amblyomminae</taxon>
        <taxon>Amblyomma</taxon>
    </lineage>
</organism>
<name>A0AAQ4DZT8_AMBAM</name>
<accession>A0AAQ4DZT8</accession>
<dbReference type="AlphaFoldDB" id="A0AAQ4DZT8"/>
<reference evidence="1 2" key="1">
    <citation type="journal article" date="2023" name="Arcadia Sci">
        <title>De novo assembly of a long-read Amblyomma americanum tick genome.</title>
        <authorList>
            <person name="Chou S."/>
            <person name="Poskanzer K.E."/>
            <person name="Rollins M."/>
            <person name="Thuy-Boun P.S."/>
        </authorList>
    </citation>
    <scope>NUCLEOTIDE SEQUENCE [LARGE SCALE GENOMIC DNA]</scope>
    <source>
        <strain evidence="1">F_SG_1</strain>
        <tissue evidence="1">Salivary glands</tissue>
    </source>
</reference>
<proteinExistence type="predicted"/>
<protein>
    <submittedName>
        <fullName evidence="1">Uncharacterized protein</fullName>
    </submittedName>
</protein>
<dbReference type="EMBL" id="JARKHS020024685">
    <property type="protein sequence ID" value="KAK8767978.1"/>
    <property type="molecule type" value="Genomic_DNA"/>
</dbReference>
<evidence type="ECO:0000313" key="1">
    <source>
        <dbReference type="EMBL" id="KAK8767978.1"/>
    </source>
</evidence>
<keyword evidence="2" id="KW-1185">Reference proteome</keyword>
<evidence type="ECO:0000313" key="2">
    <source>
        <dbReference type="Proteomes" id="UP001321473"/>
    </source>
</evidence>
<comment type="caution">
    <text evidence="1">The sequence shown here is derived from an EMBL/GenBank/DDBJ whole genome shotgun (WGS) entry which is preliminary data.</text>
</comment>